<dbReference type="Pfam" id="PF00790">
    <property type="entry name" value="VHS"/>
    <property type="match status" value="1"/>
</dbReference>
<dbReference type="Proteomes" id="UP000007799">
    <property type="component" value="Unassembled WGS sequence"/>
</dbReference>
<evidence type="ECO:0000256" key="4">
    <source>
        <dbReference type="ARBA" id="ARBA00022448"/>
    </source>
</evidence>
<evidence type="ECO:0000256" key="10">
    <source>
        <dbReference type="SAM" id="MobiDB-lite"/>
    </source>
</evidence>
<reference evidence="14" key="1">
    <citation type="submission" date="2009-08" db="EMBL/GenBank/DDBJ databases">
        <title>Annotation of Salpingoeca rosetta.</title>
        <authorList>
            <consortium name="The Broad Institute Genome Sequencing Platform"/>
            <person name="Russ C."/>
            <person name="Cuomo C."/>
            <person name="Burger G."/>
            <person name="Gray M.W."/>
            <person name="Holland P.W.H."/>
            <person name="King N."/>
            <person name="Lang F.B.F."/>
            <person name="Roger A.J."/>
            <person name="Ruiz-Trillo I."/>
            <person name="Young S.K."/>
            <person name="Zeng Q."/>
            <person name="Gargeya S."/>
            <person name="Alvarado L."/>
            <person name="Berlin A."/>
            <person name="Chapman S.B."/>
            <person name="Chen Z."/>
            <person name="Freedman E."/>
            <person name="Gellesch M."/>
            <person name="Goldberg J."/>
            <person name="Griggs A."/>
            <person name="Gujja S."/>
            <person name="Heilman E."/>
            <person name="Heiman D."/>
            <person name="Howarth C."/>
            <person name="Mehta T."/>
            <person name="Neiman D."/>
            <person name="Pearson M."/>
            <person name="Roberts A."/>
            <person name="Saif S."/>
            <person name="Shea T."/>
            <person name="Shenoy N."/>
            <person name="Sisk P."/>
            <person name="Stolte C."/>
            <person name="Sykes S."/>
            <person name="White J."/>
            <person name="Yandava C."/>
            <person name="Haas B."/>
            <person name="Nusbaum C."/>
            <person name="Birren B."/>
        </authorList>
    </citation>
    <scope>NUCLEOTIDE SEQUENCE [LARGE SCALE GENOMIC DNA]</scope>
    <source>
        <strain evidence="14">ATCC 50818</strain>
    </source>
</reference>
<dbReference type="GO" id="GO:0006886">
    <property type="term" value="P:intracellular protein transport"/>
    <property type="evidence" value="ECO:0007669"/>
    <property type="project" value="InterPro"/>
</dbReference>
<evidence type="ECO:0000256" key="8">
    <source>
        <dbReference type="ARBA" id="ARBA00023034"/>
    </source>
</evidence>
<evidence type="ECO:0000259" key="12">
    <source>
        <dbReference type="PROSITE" id="PS50180"/>
    </source>
</evidence>
<dbReference type="InterPro" id="IPR008153">
    <property type="entry name" value="GAE_dom"/>
</dbReference>
<dbReference type="GO" id="GO:0043130">
    <property type="term" value="F:ubiquitin binding"/>
    <property type="evidence" value="ECO:0007669"/>
    <property type="project" value="InterPro"/>
</dbReference>
<dbReference type="AlphaFoldDB" id="F2U6J1"/>
<feature type="compositionally biased region" description="Low complexity" evidence="10">
    <location>
        <begin position="372"/>
        <end position="399"/>
    </location>
</feature>
<dbReference type="InterPro" id="IPR004152">
    <property type="entry name" value="GAT_dom"/>
</dbReference>
<dbReference type="InterPro" id="IPR008152">
    <property type="entry name" value="Clathrin_a/b/g-adaptin_app_Ig"/>
</dbReference>
<feature type="compositionally biased region" description="Low complexity" evidence="10">
    <location>
        <begin position="334"/>
        <end position="355"/>
    </location>
</feature>
<dbReference type="InterPro" id="IPR041198">
    <property type="entry name" value="GGA_N-GAT"/>
</dbReference>
<feature type="domain" description="GAE" evidence="12">
    <location>
        <begin position="554"/>
        <end position="674"/>
    </location>
</feature>
<dbReference type="CDD" id="cd14234">
    <property type="entry name" value="GAT_GGA_meta"/>
    <property type="match status" value="1"/>
</dbReference>
<dbReference type="Gene3D" id="1.20.58.160">
    <property type="match status" value="1"/>
</dbReference>
<dbReference type="OrthoDB" id="447025at2759"/>
<dbReference type="Pfam" id="PF03127">
    <property type="entry name" value="GAT"/>
    <property type="match status" value="1"/>
</dbReference>
<evidence type="ECO:0000313" key="15">
    <source>
        <dbReference type="Proteomes" id="UP000007799"/>
    </source>
</evidence>
<feature type="domain" description="VHS" evidence="11">
    <location>
        <begin position="24"/>
        <end position="137"/>
    </location>
</feature>
<feature type="compositionally biased region" description="Low complexity" evidence="10">
    <location>
        <begin position="516"/>
        <end position="532"/>
    </location>
</feature>
<evidence type="ECO:0000256" key="5">
    <source>
        <dbReference type="ARBA" id="ARBA00022753"/>
    </source>
</evidence>
<feature type="compositionally biased region" description="Low complexity" evidence="10">
    <location>
        <begin position="475"/>
        <end position="486"/>
    </location>
</feature>
<dbReference type="GO" id="GO:0035091">
    <property type="term" value="F:phosphatidylinositol binding"/>
    <property type="evidence" value="ECO:0007669"/>
    <property type="project" value="InterPro"/>
</dbReference>
<dbReference type="GO" id="GO:0006893">
    <property type="term" value="P:Golgi to plasma membrane transport"/>
    <property type="evidence" value="ECO:0007669"/>
    <property type="project" value="TreeGrafter"/>
</dbReference>
<comment type="subcellular location">
    <subcellularLocation>
        <location evidence="2">Early endosome membrane</location>
        <topology evidence="2">Peripheral membrane protein</topology>
    </subcellularLocation>
    <subcellularLocation>
        <location evidence="1">Golgi apparatus</location>
        <location evidence="1">trans-Golgi network membrane</location>
        <topology evidence="1">Peripheral membrane protein</topology>
    </subcellularLocation>
</comment>
<evidence type="ECO:0000313" key="14">
    <source>
        <dbReference type="EMBL" id="EGD83473.1"/>
    </source>
</evidence>
<dbReference type="InParanoid" id="F2U6J1"/>
<dbReference type="eggNOG" id="KOG1086">
    <property type="taxonomic scope" value="Eukaryota"/>
</dbReference>
<dbReference type="RefSeq" id="XP_004994977.1">
    <property type="nucleotide sequence ID" value="XM_004994920.1"/>
</dbReference>
<sequence>MGTLERALDMATQPDSSNTSVYSFCQAVMSEPDGPRDAVYMLLDKVRSPREPVALRTLEVLDKAVYECGPPFQAVVGKFKFLNEVIKMVSPKYHENRTEAVIAMLCRLLQKWALTIPTQPKIKEVYKMLKQQGITFPEVDEETKRLAAENTPKTPERFSDRPSPLEQEDERKAKLLARLLKSTDPNDLTKANKLIKKMVAQDAKRQERMARTQRELHTMQENVQLLSEMLANFDSTQGSVAQDEVIQELLTTCKDMRPKLMKMAGEVSEKDNLLGEVLALNDDVGRALDQYNAMLSSSTQAAPPSTSHQQQQLQLQQQQPQQQSDDLADLFGNTPQQQQQQQQQAAQPPQTQQQAGMPSLFPATHASPMFGSPAPQFQQHQPQQQQQQAFMSAQTTASSDMFPVQFPAQPAPAPQQPLFGMPPVSAPAPAATTAAPPPPQQSHQHTTTTTTNSSSHADDDDDDIFGLGSLGLSPTTTTTATTTAAAHEPSLSTSSDVAPLDLLGDTMSQPSPPPQQQQHQQQQEQQELSVPQDDNTPPPDIASLSFDALQVQPQAGAPQSIYQRDKFTVEVCRVRDTTHSSVHVMLVTFNNLDASTPITNINFQAAVPKTQQIKLQAPTSTTCEPAGLDGTPGKAHQVFIISNPQKTALKLRFKLTFNVGEQAISDTRDVASLPSQA</sequence>
<dbReference type="SUPFAM" id="SSF89009">
    <property type="entry name" value="GAT-like domain"/>
    <property type="match status" value="1"/>
</dbReference>
<dbReference type="STRING" id="946362.F2U6J1"/>
<evidence type="ECO:0000256" key="1">
    <source>
        <dbReference type="ARBA" id="ARBA00004150"/>
    </source>
</evidence>
<proteinExistence type="inferred from homology"/>
<dbReference type="SUPFAM" id="SSF48464">
    <property type="entry name" value="ENTH/VHS domain"/>
    <property type="match status" value="1"/>
</dbReference>
<dbReference type="InterPro" id="IPR008942">
    <property type="entry name" value="ENTH_VHS"/>
</dbReference>
<keyword evidence="5" id="KW-0967">Endosome</keyword>
<dbReference type="GO" id="GO:0016301">
    <property type="term" value="F:kinase activity"/>
    <property type="evidence" value="ECO:0007669"/>
    <property type="project" value="UniProtKB-KW"/>
</dbReference>
<evidence type="ECO:0000259" key="11">
    <source>
        <dbReference type="PROSITE" id="PS50179"/>
    </source>
</evidence>
<protein>
    <submittedName>
        <fullName evidence="14">Kinase subdomain-containing protein</fullName>
    </submittedName>
</protein>
<dbReference type="PROSITE" id="PS50180">
    <property type="entry name" value="GAE"/>
    <property type="match status" value="1"/>
</dbReference>
<dbReference type="SUPFAM" id="SSF49348">
    <property type="entry name" value="Clathrin adaptor appendage domain"/>
    <property type="match status" value="1"/>
</dbReference>
<feature type="domain" description="GAT" evidence="13">
    <location>
        <begin position="169"/>
        <end position="296"/>
    </location>
</feature>
<keyword evidence="7" id="KW-0653">Protein transport</keyword>
<comment type="similarity">
    <text evidence="3">Belongs to the GGA protein family.</text>
</comment>
<dbReference type="GO" id="GO:0034394">
    <property type="term" value="P:protein localization to cell surface"/>
    <property type="evidence" value="ECO:0007669"/>
    <property type="project" value="TreeGrafter"/>
</dbReference>
<evidence type="ECO:0000259" key="13">
    <source>
        <dbReference type="PROSITE" id="PS50909"/>
    </source>
</evidence>
<dbReference type="Pfam" id="PF18308">
    <property type="entry name" value="GGA_N-GAT"/>
    <property type="match status" value="1"/>
</dbReference>
<feature type="region of interest" description="Disordered" evidence="10">
    <location>
        <begin position="296"/>
        <end position="543"/>
    </location>
</feature>
<dbReference type="PROSITE" id="PS50909">
    <property type="entry name" value="GAT"/>
    <property type="match status" value="1"/>
</dbReference>
<dbReference type="SMART" id="SM00288">
    <property type="entry name" value="VHS"/>
    <property type="match status" value="1"/>
</dbReference>
<evidence type="ECO:0000256" key="6">
    <source>
        <dbReference type="ARBA" id="ARBA00022843"/>
    </source>
</evidence>
<dbReference type="InterPro" id="IPR038425">
    <property type="entry name" value="GAT_sf"/>
</dbReference>
<keyword evidence="6" id="KW-0832">Ubl conjugation</keyword>
<dbReference type="GO" id="GO:0031267">
    <property type="term" value="F:small GTPase binding"/>
    <property type="evidence" value="ECO:0007669"/>
    <property type="project" value="InterPro"/>
</dbReference>
<keyword evidence="14" id="KW-0418">Kinase</keyword>
<dbReference type="InterPro" id="IPR013041">
    <property type="entry name" value="Clathrin_app_Ig-like_sf"/>
</dbReference>
<dbReference type="Gene3D" id="2.60.40.1230">
    <property type="match status" value="1"/>
</dbReference>
<keyword evidence="9" id="KW-0472">Membrane</keyword>
<feature type="compositionally biased region" description="Low complexity" evidence="10">
    <location>
        <begin position="441"/>
        <end position="455"/>
    </location>
</feature>
<dbReference type="PROSITE" id="PS50179">
    <property type="entry name" value="VHS"/>
    <property type="match status" value="1"/>
</dbReference>
<dbReference type="InterPro" id="IPR002014">
    <property type="entry name" value="VHS_dom"/>
</dbReference>
<dbReference type="KEGG" id="sre:PTSG_04081"/>
<feature type="compositionally biased region" description="Low complexity" evidence="10">
    <location>
        <begin position="296"/>
        <end position="323"/>
    </location>
</feature>
<dbReference type="FunCoup" id="F2U6J1">
    <property type="interactions" value="1445"/>
</dbReference>
<accession>F2U6J1</accession>
<feature type="region of interest" description="Disordered" evidence="10">
    <location>
        <begin position="140"/>
        <end position="169"/>
    </location>
</feature>
<name>F2U6J1_SALR5</name>
<gene>
    <name evidence="14" type="ORF">PTSG_04081</name>
</gene>
<dbReference type="Gene3D" id="1.25.40.90">
    <property type="match status" value="1"/>
</dbReference>
<evidence type="ECO:0000256" key="7">
    <source>
        <dbReference type="ARBA" id="ARBA00022927"/>
    </source>
</evidence>
<dbReference type="OMA" id="PDNYEPN"/>
<organism evidence="15">
    <name type="scientific">Salpingoeca rosetta (strain ATCC 50818 / BSB-021)</name>
    <dbReference type="NCBI Taxonomy" id="946362"/>
    <lineage>
        <taxon>Eukaryota</taxon>
        <taxon>Choanoflagellata</taxon>
        <taxon>Craspedida</taxon>
        <taxon>Salpingoecidae</taxon>
        <taxon>Salpingoeca</taxon>
    </lineage>
</organism>
<evidence type="ECO:0000256" key="3">
    <source>
        <dbReference type="ARBA" id="ARBA00008099"/>
    </source>
</evidence>
<dbReference type="EMBL" id="GL832963">
    <property type="protein sequence ID" value="EGD83473.1"/>
    <property type="molecule type" value="Genomic_DNA"/>
</dbReference>
<dbReference type="InterPro" id="IPR027422">
    <property type="entry name" value="GGA1-3"/>
</dbReference>
<keyword evidence="8" id="KW-0333">Golgi apparatus</keyword>
<dbReference type="Gene3D" id="1.20.5.170">
    <property type="match status" value="1"/>
</dbReference>
<dbReference type="PANTHER" id="PTHR45905">
    <property type="entry name" value="GOLGI-LOCALIZED, GAMMA-ADAPTIN EAR CONTAINING, ARF BINDING PROTEIN"/>
    <property type="match status" value="1"/>
</dbReference>
<keyword evidence="15" id="KW-1185">Reference proteome</keyword>
<dbReference type="SMART" id="SM00809">
    <property type="entry name" value="Alpha_adaptinC2"/>
    <property type="match status" value="1"/>
</dbReference>
<keyword evidence="4" id="KW-0813">Transport</keyword>
<dbReference type="Pfam" id="PF02883">
    <property type="entry name" value="Alpha_adaptinC2"/>
    <property type="match status" value="1"/>
</dbReference>
<dbReference type="CDD" id="cd03567">
    <property type="entry name" value="VHS_GGA_metazoan"/>
    <property type="match status" value="1"/>
</dbReference>
<dbReference type="GO" id="GO:0005802">
    <property type="term" value="C:trans-Golgi network"/>
    <property type="evidence" value="ECO:0007669"/>
    <property type="project" value="InterPro"/>
</dbReference>
<dbReference type="GeneID" id="16075555"/>
<keyword evidence="14" id="KW-0808">Transferase</keyword>
<dbReference type="GO" id="GO:0031901">
    <property type="term" value="C:early endosome membrane"/>
    <property type="evidence" value="ECO:0007669"/>
    <property type="project" value="UniProtKB-SubCell"/>
</dbReference>
<dbReference type="PANTHER" id="PTHR45905:SF1">
    <property type="entry name" value="GOLGI-LOCALIZED, GAMMA-ADAPTIN EAR CONTAINING, ARF BINDING PROTEIN"/>
    <property type="match status" value="1"/>
</dbReference>
<evidence type="ECO:0000256" key="9">
    <source>
        <dbReference type="ARBA" id="ARBA00023136"/>
    </source>
</evidence>
<evidence type="ECO:0000256" key="2">
    <source>
        <dbReference type="ARBA" id="ARBA00004220"/>
    </source>
</evidence>